<dbReference type="EMBL" id="CAJPEX010005365">
    <property type="protein sequence ID" value="CAG0923560.1"/>
    <property type="molecule type" value="Genomic_DNA"/>
</dbReference>
<dbReference type="Pfam" id="PF15087">
    <property type="entry name" value="DUF4551"/>
    <property type="match status" value="1"/>
</dbReference>
<dbReference type="PANTHER" id="PTHR35354">
    <property type="entry name" value="RGD1561648"/>
    <property type="match status" value="1"/>
</dbReference>
<gene>
    <name evidence="3" type="ORF">NMOB1V02_LOCUS11024</name>
    <name evidence="2" type="ORF">NMOB1V02_LOCUS7476</name>
</gene>
<dbReference type="EMBL" id="CAJPEX010001795">
    <property type="protein sequence ID" value="CAG0919963.1"/>
    <property type="molecule type" value="Genomic_DNA"/>
</dbReference>
<proteinExistence type="predicted"/>
<dbReference type="Proteomes" id="UP000678499">
    <property type="component" value="Unassembled WGS sequence"/>
</dbReference>
<protein>
    <submittedName>
        <fullName evidence="3">Uncharacterized protein</fullName>
    </submittedName>
</protein>
<reference evidence="3" key="1">
    <citation type="submission" date="2020-11" db="EMBL/GenBank/DDBJ databases">
        <authorList>
            <person name="Tran Van P."/>
        </authorList>
    </citation>
    <scope>NUCLEOTIDE SEQUENCE</scope>
</reference>
<feature type="region of interest" description="Disordered" evidence="1">
    <location>
        <begin position="1"/>
        <end position="22"/>
    </location>
</feature>
<dbReference type="EMBL" id="OA887402">
    <property type="protein sequence ID" value="CAD7283408.1"/>
    <property type="molecule type" value="Genomic_DNA"/>
</dbReference>
<dbReference type="EMBL" id="OA883832">
    <property type="protein sequence ID" value="CAD7279811.1"/>
    <property type="molecule type" value="Genomic_DNA"/>
</dbReference>
<evidence type="ECO:0000256" key="1">
    <source>
        <dbReference type="SAM" id="MobiDB-lite"/>
    </source>
</evidence>
<accession>A0A7R9GJD9</accession>
<evidence type="ECO:0000313" key="3">
    <source>
        <dbReference type="EMBL" id="CAD7283408.1"/>
    </source>
</evidence>
<name>A0A7R9GJD9_9CRUS</name>
<evidence type="ECO:0000313" key="4">
    <source>
        <dbReference type="Proteomes" id="UP000678499"/>
    </source>
</evidence>
<dbReference type="OrthoDB" id="6022562at2759"/>
<evidence type="ECO:0000313" key="2">
    <source>
        <dbReference type="EMBL" id="CAD7279811.1"/>
    </source>
</evidence>
<organism evidence="3">
    <name type="scientific">Notodromas monacha</name>
    <dbReference type="NCBI Taxonomy" id="399045"/>
    <lineage>
        <taxon>Eukaryota</taxon>
        <taxon>Metazoa</taxon>
        <taxon>Ecdysozoa</taxon>
        <taxon>Arthropoda</taxon>
        <taxon>Crustacea</taxon>
        <taxon>Oligostraca</taxon>
        <taxon>Ostracoda</taxon>
        <taxon>Podocopa</taxon>
        <taxon>Podocopida</taxon>
        <taxon>Cypridocopina</taxon>
        <taxon>Cypridoidea</taxon>
        <taxon>Cyprididae</taxon>
        <taxon>Notodromas</taxon>
    </lineage>
</organism>
<feature type="non-terminal residue" evidence="3">
    <location>
        <position position="1"/>
    </location>
</feature>
<feature type="compositionally biased region" description="Polar residues" evidence="1">
    <location>
        <begin position="12"/>
        <end position="22"/>
    </location>
</feature>
<dbReference type="AlphaFoldDB" id="A0A7R9GJD9"/>
<keyword evidence="4" id="KW-1185">Reference proteome</keyword>
<dbReference type="InterPro" id="IPR027878">
    <property type="entry name" value="DUF4551"/>
</dbReference>
<sequence>MSVNSGVRKLPSENTSSGRRSVLNRSYSIKPVISKVETFLKRTLPPEDLIKVRTYESCVIKDSDDGGNPVSKYVIVTNSGIFTTDNPHPKSLVLTVDLTAIVSVDLVSIKTVHIITIVISDVL</sequence>
<dbReference type="PANTHER" id="PTHR35354:SF1">
    <property type="entry name" value="RGD1561648"/>
    <property type="match status" value="1"/>
</dbReference>